<name>A0A7J9PE81_METMI</name>
<dbReference type="AlphaFoldDB" id="A0A7J9PE81"/>
<dbReference type="InterPro" id="IPR024254">
    <property type="entry name" value="MJ0366-like"/>
</dbReference>
<dbReference type="RefSeq" id="WP_181522161.1">
    <property type="nucleotide sequence ID" value="NZ_JACDUM010000005.1"/>
</dbReference>
<dbReference type="InterPro" id="IPR010985">
    <property type="entry name" value="Ribbon_hlx_hlx"/>
</dbReference>
<evidence type="ECO:0000313" key="2">
    <source>
        <dbReference type="Proteomes" id="UP000568063"/>
    </source>
</evidence>
<accession>A0A7J9PE81</accession>
<evidence type="ECO:0000313" key="1">
    <source>
        <dbReference type="EMBL" id="MBA2861098.1"/>
    </source>
</evidence>
<organism evidence="1 2">
    <name type="scientific">Methanococcus maripaludis</name>
    <name type="common">Methanococcus deltae</name>
    <dbReference type="NCBI Taxonomy" id="39152"/>
    <lineage>
        <taxon>Archaea</taxon>
        <taxon>Methanobacteriati</taxon>
        <taxon>Methanobacteriota</taxon>
        <taxon>Methanomada group</taxon>
        <taxon>Methanococci</taxon>
        <taxon>Methanococcales</taxon>
        <taxon>Methanococcaceae</taxon>
        <taxon>Methanococcus</taxon>
    </lineage>
</organism>
<gene>
    <name evidence="1" type="ORF">HNP91_001931</name>
</gene>
<dbReference type="Proteomes" id="UP000568063">
    <property type="component" value="Unassembled WGS sequence"/>
</dbReference>
<dbReference type="GO" id="GO:0006355">
    <property type="term" value="P:regulation of DNA-templated transcription"/>
    <property type="evidence" value="ECO:0007669"/>
    <property type="project" value="InterPro"/>
</dbReference>
<dbReference type="Gene3D" id="3.30.70.3260">
    <property type="entry name" value="Uncharacterised protein PF10802, DUF2540"/>
    <property type="match status" value="1"/>
</dbReference>
<dbReference type="EMBL" id="JACDUM010000005">
    <property type="protein sequence ID" value="MBA2861098.1"/>
    <property type="molecule type" value="Genomic_DNA"/>
</dbReference>
<comment type="caution">
    <text evidence="1">The sequence shown here is derived from an EMBL/GenBank/DDBJ whole genome shotgun (WGS) entry which is preliminary data.</text>
</comment>
<reference evidence="1 2" key="1">
    <citation type="submission" date="2020-07" db="EMBL/GenBank/DDBJ databases">
        <title>Genomic Encyclopedia of Type Strains, Phase IV (KMG-V): Genome sequencing to study the core and pangenomes of soil and plant-associated prokaryotes.</title>
        <authorList>
            <person name="Whitman W."/>
        </authorList>
    </citation>
    <scope>NUCLEOTIDE SEQUENCE [LARGE SCALE GENOMIC DNA]</scope>
    <source>
        <strain evidence="1 2">C9</strain>
    </source>
</reference>
<dbReference type="SUPFAM" id="SSF47598">
    <property type="entry name" value="Ribbon-helix-helix"/>
    <property type="match status" value="1"/>
</dbReference>
<proteinExistence type="predicted"/>
<protein>
    <submittedName>
        <fullName evidence="1">Uncharacterized protein</fullName>
    </submittedName>
</protein>
<dbReference type="Pfam" id="PF10802">
    <property type="entry name" value="DUF2540"/>
    <property type="match status" value="1"/>
</dbReference>
<sequence>MKKQFHLIKNIDSRALRYYLHKIEHLEFVNPEKLREVTELKGFRRTLVLSEQEERIIEKYGKATNLLVNYAIYEGELNG</sequence>